<name>A0ABN7UPZ4_GIGMA</name>
<sequence>IQLADLPIFDFEINTEIIENFQITLMFSTKHWLKSLKNPIAISVINSEYDNWISNTTFSETFSTENLSVYIRILSSRAELIFENKKKPFQ</sequence>
<evidence type="ECO:0000313" key="1">
    <source>
        <dbReference type="EMBL" id="CAG8631291.1"/>
    </source>
</evidence>
<dbReference type="Proteomes" id="UP000789901">
    <property type="component" value="Unassembled WGS sequence"/>
</dbReference>
<organism evidence="1 2">
    <name type="scientific">Gigaspora margarita</name>
    <dbReference type="NCBI Taxonomy" id="4874"/>
    <lineage>
        <taxon>Eukaryota</taxon>
        <taxon>Fungi</taxon>
        <taxon>Fungi incertae sedis</taxon>
        <taxon>Mucoromycota</taxon>
        <taxon>Glomeromycotina</taxon>
        <taxon>Glomeromycetes</taxon>
        <taxon>Diversisporales</taxon>
        <taxon>Gigasporaceae</taxon>
        <taxon>Gigaspora</taxon>
    </lineage>
</organism>
<gene>
    <name evidence="1" type="ORF">GMARGA_LOCUS8345</name>
</gene>
<comment type="caution">
    <text evidence="1">The sequence shown here is derived from an EMBL/GenBank/DDBJ whole genome shotgun (WGS) entry which is preliminary data.</text>
</comment>
<feature type="non-terminal residue" evidence="1">
    <location>
        <position position="1"/>
    </location>
</feature>
<reference evidence="1 2" key="1">
    <citation type="submission" date="2021-06" db="EMBL/GenBank/DDBJ databases">
        <authorList>
            <person name="Kallberg Y."/>
            <person name="Tangrot J."/>
            <person name="Rosling A."/>
        </authorList>
    </citation>
    <scope>NUCLEOTIDE SEQUENCE [LARGE SCALE GENOMIC DNA]</scope>
    <source>
        <strain evidence="1 2">120-4 pot B 10/14</strain>
    </source>
</reference>
<accession>A0ABN7UPZ4</accession>
<protein>
    <submittedName>
        <fullName evidence="1">11906_t:CDS:1</fullName>
    </submittedName>
</protein>
<dbReference type="EMBL" id="CAJVQB010004267">
    <property type="protein sequence ID" value="CAG8631291.1"/>
    <property type="molecule type" value="Genomic_DNA"/>
</dbReference>
<evidence type="ECO:0000313" key="2">
    <source>
        <dbReference type="Proteomes" id="UP000789901"/>
    </source>
</evidence>
<proteinExistence type="predicted"/>
<keyword evidence="2" id="KW-1185">Reference proteome</keyword>